<dbReference type="EMBL" id="CAJNIZ010007668">
    <property type="protein sequence ID" value="CAE7260200.1"/>
    <property type="molecule type" value="Genomic_DNA"/>
</dbReference>
<dbReference type="Proteomes" id="UP000649617">
    <property type="component" value="Unassembled WGS sequence"/>
</dbReference>
<feature type="region of interest" description="Disordered" evidence="1">
    <location>
        <begin position="1"/>
        <end position="20"/>
    </location>
</feature>
<comment type="caution">
    <text evidence="2">The sequence shown here is derived from an EMBL/GenBank/DDBJ whole genome shotgun (WGS) entry which is preliminary data.</text>
</comment>
<keyword evidence="3" id="KW-1185">Reference proteome</keyword>
<evidence type="ECO:0000256" key="1">
    <source>
        <dbReference type="SAM" id="MobiDB-lite"/>
    </source>
</evidence>
<reference evidence="2" key="1">
    <citation type="submission" date="2021-02" db="EMBL/GenBank/DDBJ databases">
        <authorList>
            <person name="Dougan E. K."/>
            <person name="Rhodes N."/>
            <person name="Thang M."/>
            <person name="Chan C."/>
        </authorList>
    </citation>
    <scope>NUCLEOTIDE SEQUENCE</scope>
</reference>
<gene>
    <name evidence="2" type="ORF">SPIL2461_LOCUS5437</name>
</gene>
<accession>A0A812M7I9</accession>
<sequence length="107" mass="11395">LGCAQQPMVPDSEANRSRRLASCEDDVVALPGELEPAPCETDTLASLPQEDAATSSSFRPRAATDGPAPRRIRDVRARRSVAVTPFEVPLQRGYAPAAPRINPSAVT</sequence>
<proteinExistence type="predicted"/>
<protein>
    <submittedName>
        <fullName evidence="2">Uncharacterized protein</fullName>
    </submittedName>
</protein>
<organism evidence="2 3">
    <name type="scientific">Symbiodinium pilosum</name>
    <name type="common">Dinoflagellate</name>
    <dbReference type="NCBI Taxonomy" id="2952"/>
    <lineage>
        <taxon>Eukaryota</taxon>
        <taxon>Sar</taxon>
        <taxon>Alveolata</taxon>
        <taxon>Dinophyceae</taxon>
        <taxon>Suessiales</taxon>
        <taxon>Symbiodiniaceae</taxon>
        <taxon>Symbiodinium</taxon>
    </lineage>
</organism>
<evidence type="ECO:0000313" key="2">
    <source>
        <dbReference type="EMBL" id="CAE7260200.1"/>
    </source>
</evidence>
<feature type="non-terminal residue" evidence="2">
    <location>
        <position position="1"/>
    </location>
</feature>
<feature type="non-terminal residue" evidence="2">
    <location>
        <position position="107"/>
    </location>
</feature>
<evidence type="ECO:0000313" key="3">
    <source>
        <dbReference type="Proteomes" id="UP000649617"/>
    </source>
</evidence>
<name>A0A812M7I9_SYMPI</name>
<dbReference type="AlphaFoldDB" id="A0A812M7I9"/>
<feature type="region of interest" description="Disordered" evidence="1">
    <location>
        <begin position="33"/>
        <end position="76"/>
    </location>
</feature>